<dbReference type="GO" id="GO:0006310">
    <property type="term" value="P:DNA recombination"/>
    <property type="evidence" value="ECO:0007669"/>
    <property type="project" value="UniProtKB-KW"/>
</dbReference>
<keyword evidence="5" id="KW-1185">Reference proteome</keyword>
<dbReference type="OrthoDB" id="7216962at2"/>
<keyword evidence="2" id="KW-0233">DNA recombination</keyword>
<organism evidence="4 5">
    <name type="scientific">Dichotomicrobium thermohalophilum</name>
    <dbReference type="NCBI Taxonomy" id="933063"/>
    <lineage>
        <taxon>Bacteria</taxon>
        <taxon>Pseudomonadati</taxon>
        <taxon>Pseudomonadota</taxon>
        <taxon>Alphaproteobacteria</taxon>
        <taxon>Hyphomicrobiales</taxon>
        <taxon>Hyphomicrobiaceae</taxon>
        <taxon>Dichotomicrobium</taxon>
    </lineage>
</organism>
<feature type="domain" description="Tyr recombinase" evidence="3">
    <location>
        <begin position="157"/>
        <end position="336"/>
    </location>
</feature>
<name>A0A397Q4S7_9HYPH</name>
<proteinExistence type="predicted"/>
<accession>A0A397Q4S7</accession>
<dbReference type="Gene3D" id="1.10.150.130">
    <property type="match status" value="1"/>
</dbReference>
<dbReference type="InterPro" id="IPR002104">
    <property type="entry name" value="Integrase_catalytic"/>
</dbReference>
<dbReference type="Proteomes" id="UP000266273">
    <property type="component" value="Unassembled WGS sequence"/>
</dbReference>
<dbReference type="Gene3D" id="1.10.443.10">
    <property type="entry name" value="Intergrase catalytic core"/>
    <property type="match status" value="1"/>
</dbReference>
<dbReference type="GO" id="GO:0003677">
    <property type="term" value="F:DNA binding"/>
    <property type="evidence" value="ECO:0007669"/>
    <property type="project" value="UniProtKB-KW"/>
</dbReference>
<evidence type="ECO:0000259" key="3">
    <source>
        <dbReference type="PROSITE" id="PS51898"/>
    </source>
</evidence>
<dbReference type="SUPFAM" id="SSF56349">
    <property type="entry name" value="DNA breaking-rejoining enzymes"/>
    <property type="match status" value="1"/>
</dbReference>
<dbReference type="InterPro" id="IPR010998">
    <property type="entry name" value="Integrase_recombinase_N"/>
</dbReference>
<dbReference type="InterPro" id="IPR013762">
    <property type="entry name" value="Integrase-like_cat_sf"/>
</dbReference>
<reference evidence="4 5" key="1">
    <citation type="submission" date="2018-08" db="EMBL/GenBank/DDBJ databases">
        <title>Genomic Encyclopedia of Archaeal and Bacterial Type Strains, Phase II (KMG-II): from individual species to whole genera.</title>
        <authorList>
            <person name="Goeker M."/>
        </authorList>
    </citation>
    <scope>NUCLEOTIDE SEQUENCE [LARGE SCALE GENOMIC DNA]</scope>
    <source>
        <strain evidence="4 5">DSM 5002</strain>
    </source>
</reference>
<evidence type="ECO:0000313" key="5">
    <source>
        <dbReference type="Proteomes" id="UP000266273"/>
    </source>
</evidence>
<dbReference type="Pfam" id="PF00589">
    <property type="entry name" value="Phage_integrase"/>
    <property type="match status" value="1"/>
</dbReference>
<dbReference type="AlphaFoldDB" id="A0A397Q4S7"/>
<evidence type="ECO:0000256" key="2">
    <source>
        <dbReference type="ARBA" id="ARBA00023172"/>
    </source>
</evidence>
<gene>
    <name evidence="4" type="ORF">BXY53_1142</name>
</gene>
<dbReference type="RefSeq" id="WP_119060881.1">
    <property type="nucleotide sequence ID" value="NZ_QXDF01000001.1"/>
</dbReference>
<dbReference type="GO" id="GO:0015074">
    <property type="term" value="P:DNA integration"/>
    <property type="evidence" value="ECO:0007669"/>
    <property type="project" value="InterPro"/>
</dbReference>
<dbReference type="InterPro" id="IPR011010">
    <property type="entry name" value="DNA_brk_join_enz"/>
</dbReference>
<dbReference type="EMBL" id="QXDF01000001">
    <property type="protein sequence ID" value="RIA56048.1"/>
    <property type="molecule type" value="Genomic_DNA"/>
</dbReference>
<keyword evidence="1" id="KW-0238">DNA-binding</keyword>
<protein>
    <submittedName>
        <fullName evidence="4">Phage integrase family protein</fullName>
    </submittedName>
</protein>
<sequence length="384" mass="43540">MAKRTWRRRGQQGKWYVRLTVPVRENGVIVRKRKEHRTGCHRKADAEEVADQIEADYFEAARVNQAPDGSDTTFDDAVGLYLGRNPNVEEAKRLAPIVEEIGDLTLDKLTQAEVQRVAQKLKGHCKPNTQARYIYVPISAVYNNAVKAGLAPPRKFEKPKGWNKDKRVKSPPNWWYGAIKPYLRPTLYALLTLNVTHGLRISEAVRRTPADIDTTHWPWRLNLPEYDKAGNPVQVVLAEHVIEAIEAIPNWREQKWLFGTCSKDNINRDIKKACAKAGVDYYGSHAWGRHKAARNYLDAGGSLKGLQDAFRWKDPTVPMRHYGHEERSEIIDRVHQVGGQFFEQVNNLELQNAADGTIGQPGAAVANLWQTPQPGRKNTFKSTG</sequence>
<evidence type="ECO:0000313" key="4">
    <source>
        <dbReference type="EMBL" id="RIA56048.1"/>
    </source>
</evidence>
<evidence type="ECO:0000256" key="1">
    <source>
        <dbReference type="ARBA" id="ARBA00023125"/>
    </source>
</evidence>
<comment type="caution">
    <text evidence="4">The sequence shown here is derived from an EMBL/GenBank/DDBJ whole genome shotgun (WGS) entry which is preliminary data.</text>
</comment>
<dbReference type="PROSITE" id="PS51898">
    <property type="entry name" value="TYR_RECOMBINASE"/>
    <property type="match status" value="1"/>
</dbReference>